<gene>
    <name evidence="2" type="ORF">JHL17_21600</name>
</gene>
<dbReference type="Pfam" id="PF09622">
    <property type="entry name" value="DUF2391"/>
    <property type="match status" value="1"/>
</dbReference>
<feature type="transmembrane region" description="Helical" evidence="1">
    <location>
        <begin position="271"/>
        <end position="292"/>
    </location>
</feature>
<organism evidence="2 3">
    <name type="scientific">Azospirillum endophyticum</name>
    <dbReference type="NCBI Taxonomy" id="2800326"/>
    <lineage>
        <taxon>Bacteria</taxon>
        <taxon>Pseudomonadati</taxon>
        <taxon>Pseudomonadota</taxon>
        <taxon>Alphaproteobacteria</taxon>
        <taxon>Rhodospirillales</taxon>
        <taxon>Azospirillaceae</taxon>
        <taxon>Azospirillum</taxon>
    </lineage>
</organism>
<evidence type="ECO:0000313" key="2">
    <source>
        <dbReference type="EMBL" id="MBK1840006.1"/>
    </source>
</evidence>
<feature type="transmembrane region" description="Helical" evidence="1">
    <location>
        <begin position="166"/>
        <end position="183"/>
    </location>
</feature>
<reference evidence="3" key="1">
    <citation type="submission" date="2021-01" db="EMBL/GenBank/DDBJ databases">
        <title>Genome public.</title>
        <authorList>
            <person name="Liu C."/>
            <person name="Sun Q."/>
        </authorList>
    </citation>
    <scope>NUCLEOTIDE SEQUENCE [LARGE SCALE GENOMIC DNA]</scope>
    <source>
        <strain evidence="3">YIM B02556</strain>
    </source>
</reference>
<feature type="transmembrane region" description="Helical" evidence="1">
    <location>
        <begin position="95"/>
        <end position="116"/>
    </location>
</feature>
<comment type="caution">
    <text evidence="2">The sequence shown here is derived from an EMBL/GenBank/DDBJ whole genome shotgun (WGS) entry which is preliminary data.</text>
</comment>
<feature type="transmembrane region" description="Helical" evidence="1">
    <location>
        <begin position="36"/>
        <end position="57"/>
    </location>
</feature>
<dbReference type="InterPro" id="IPR013416">
    <property type="entry name" value="CHP02587_IM"/>
</dbReference>
<name>A0ABS1F9A6_9PROT</name>
<keyword evidence="1" id="KW-1133">Transmembrane helix</keyword>
<dbReference type="EMBL" id="JAENHM010000060">
    <property type="protein sequence ID" value="MBK1840006.1"/>
    <property type="molecule type" value="Genomic_DNA"/>
</dbReference>
<evidence type="ECO:0000256" key="1">
    <source>
        <dbReference type="SAM" id="Phobius"/>
    </source>
</evidence>
<feature type="transmembrane region" description="Helical" evidence="1">
    <location>
        <begin position="232"/>
        <end position="259"/>
    </location>
</feature>
<feature type="transmembrane region" description="Helical" evidence="1">
    <location>
        <begin position="63"/>
        <end position="83"/>
    </location>
</feature>
<keyword evidence="1" id="KW-0812">Transmembrane</keyword>
<keyword evidence="1" id="KW-0472">Membrane</keyword>
<dbReference type="Proteomes" id="UP000652760">
    <property type="component" value="Unassembled WGS sequence"/>
</dbReference>
<evidence type="ECO:0000313" key="3">
    <source>
        <dbReference type="Proteomes" id="UP000652760"/>
    </source>
</evidence>
<proteinExistence type="predicted"/>
<dbReference type="InterPro" id="IPR024464">
    <property type="entry name" value="DUF2391"/>
</dbReference>
<protein>
    <submittedName>
        <fullName evidence="2">TIGR02587 family membrane protein</fullName>
    </submittedName>
</protein>
<keyword evidence="3" id="KW-1185">Reference proteome</keyword>
<sequence length="293" mass="31744">MTAETGRKDAALPGRAASDRPVYEDNRSFLVGLARAFAGALIFSLPMLMTMEMWWIGFTMTPWRLVLLLVLMIPLLIGLSVVSGFKANARLRDDVADAFVAIAVAVVMSAVILVIFKVLSADMPAREVIGKIALQSFPAAIGAMLARDQLGEKSSESLQRQSSMTYPQELFLMAVGALFLGLNVAPTEEMVLLSYMMDPWRELALLLLSLVLMHAFVYAVEFPGGSKPPGDVGFWSLFLRFTVVGYVIVLAICLYLLWTFGRTDGTGLAEILSATVVLGFPCAIGAAAARLIL</sequence>
<feature type="transmembrane region" description="Helical" evidence="1">
    <location>
        <begin position="203"/>
        <end position="220"/>
    </location>
</feature>
<dbReference type="NCBIfam" id="TIGR02587">
    <property type="entry name" value="TIGR02587 family membrane protein"/>
    <property type="match status" value="1"/>
</dbReference>
<dbReference type="RefSeq" id="WP_200196307.1">
    <property type="nucleotide sequence ID" value="NZ_JAENHM010000060.1"/>
</dbReference>
<accession>A0ABS1F9A6</accession>